<keyword evidence="5" id="KW-1185">Reference proteome</keyword>
<dbReference type="PANTHER" id="PTHR43477:SF1">
    <property type="entry name" value="DIHYDROANTICAPSIN 7-DEHYDROGENASE"/>
    <property type="match status" value="1"/>
</dbReference>
<protein>
    <submittedName>
        <fullName evidence="4">SDR family oxidoreductase</fullName>
    </submittedName>
</protein>
<gene>
    <name evidence="4" type="ORF">IT882_15690</name>
</gene>
<evidence type="ECO:0000313" key="4">
    <source>
        <dbReference type="EMBL" id="QPE06153.1"/>
    </source>
</evidence>
<accession>A0A7S8N0M9</accession>
<reference evidence="4 5" key="1">
    <citation type="submission" date="2020-11" db="EMBL/GenBank/DDBJ databases">
        <title>Amino acid is mineralized and recycled by bacteria in oceanic microbiome.</title>
        <authorList>
            <person name="Zheng L.Y."/>
        </authorList>
    </citation>
    <scope>NUCLEOTIDE SEQUENCE [LARGE SCALE GENOMIC DNA]</scope>
    <source>
        <strain evidence="4 5">A32-1</strain>
    </source>
</reference>
<dbReference type="Gene3D" id="3.40.50.720">
    <property type="entry name" value="NAD(P)-binding Rossmann-like Domain"/>
    <property type="match status" value="1"/>
</dbReference>
<dbReference type="PRINTS" id="PR00081">
    <property type="entry name" value="GDHRDH"/>
</dbReference>
<evidence type="ECO:0000256" key="3">
    <source>
        <dbReference type="SAM" id="MobiDB-lite"/>
    </source>
</evidence>
<organism evidence="4 5">
    <name type="scientific">Microbacterium schleiferi</name>
    <dbReference type="NCBI Taxonomy" id="69362"/>
    <lineage>
        <taxon>Bacteria</taxon>
        <taxon>Bacillati</taxon>
        <taxon>Actinomycetota</taxon>
        <taxon>Actinomycetes</taxon>
        <taxon>Micrococcales</taxon>
        <taxon>Microbacteriaceae</taxon>
        <taxon>Microbacterium</taxon>
    </lineage>
</organism>
<dbReference type="InterPro" id="IPR036291">
    <property type="entry name" value="NAD(P)-bd_dom_sf"/>
</dbReference>
<evidence type="ECO:0000313" key="5">
    <source>
        <dbReference type="Proteomes" id="UP000594480"/>
    </source>
</evidence>
<dbReference type="Proteomes" id="UP000594480">
    <property type="component" value="Chromosome"/>
</dbReference>
<name>A0A7S8N0M9_9MICO</name>
<dbReference type="RefSeq" id="WP_082157159.1">
    <property type="nucleotide sequence ID" value="NZ_CP064760.1"/>
</dbReference>
<dbReference type="InterPro" id="IPR051122">
    <property type="entry name" value="SDR_DHRS6-like"/>
</dbReference>
<dbReference type="AlphaFoldDB" id="A0A7S8N0M9"/>
<feature type="region of interest" description="Disordered" evidence="3">
    <location>
        <begin position="1"/>
        <end position="40"/>
    </location>
</feature>
<feature type="region of interest" description="Disordered" evidence="3">
    <location>
        <begin position="127"/>
        <end position="147"/>
    </location>
</feature>
<feature type="compositionally biased region" description="Basic residues" evidence="3">
    <location>
        <begin position="20"/>
        <end position="29"/>
    </location>
</feature>
<dbReference type="SUPFAM" id="SSF51735">
    <property type="entry name" value="NAD(P)-binding Rossmann-fold domains"/>
    <property type="match status" value="1"/>
</dbReference>
<evidence type="ECO:0000256" key="1">
    <source>
        <dbReference type="ARBA" id="ARBA00006484"/>
    </source>
</evidence>
<comment type="similarity">
    <text evidence="1">Belongs to the short-chain dehydrogenases/reductases (SDR) family.</text>
</comment>
<dbReference type="KEGG" id="msf:IT882_15690"/>
<dbReference type="InterPro" id="IPR002347">
    <property type="entry name" value="SDR_fam"/>
</dbReference>
<dbReference type="GO" id="GO:0016491">
    <property type="term" value="F:oxidoreductase activity"/>
    <property type="evidence" value="ECO:0007669"/>
    <property type="project" value="UniProtKB-KW"/>
</dbReference>
<dbReference type="EMBL" id="CP064760">
    <property type="protein sequence ID" value="QPE06153.1"/>
    <property type="molecule type" value="Genomic_DNA"/>
</dbReference>
<keyword evidence="2" id="KW-0560">Oxidoreductase</keyword>
<proteinExistence type="inferred from homology"/>
<dbReference type="Pfam" id="PF13561">
    <property type="entry name" value="adh_short_C2"/>
    <property type="match status" value="1"/>
</dbReference>
<sequence length="147" mass="15929">MRRCGARSWPRPRTRDRSRVAFRRSRRSRDRAARQVAHTTAKGGVIAMTKSLAAEGARYGVRANSISPGFVSTPATDKAVDAEGKAWQVGNALIQRPGTGEDIAYMPLYLASDESSWVTGQNYSVDGGATAGWRNDSETDRLAAKNG</sequence>
<evidence type="ECO:0000256" key="2">
    <source>
        <dbReference type="ARBA" id="ARBA00023002"/>
    </source>
</evidence>
<feature type="compositionally biased region" description="Basic and acidic residues" evidence="3">
    <location>
        <begin position="135"/>
        <end position="147"/>
    </location>
</feature>
<dbReference type="PANTHER" id="PTHR43477">
    <property type="entry name" value="DIHYDROANTICAPSIN 7-DEHYDROGENASE"/>
    <property type="match status" value="1"/>
</dbReference>
<feature type="compositionally biased region" description="Basic residues" evidence="3">
    <location>
        <begin position="1"/>
        <end position="12"/>
    </location>
</feature>